<keyword evidence="1" id="KW-0175">Coiled coil</keyword>
<dbReference type="Proteomes" id="UP001396334">
    <property type="component" value="Unassembled WGS sequence"/>
</dbReference>
<feature type="coiled-coil region" evidence="1">
    <location>
        <begin position="1"/>
        <end position="97"/>
    </location>
</feature>
<evidence type="ECO:0000313" key="2">
    <source>
        <dbReference type="EMBL" id="KAK9002915.1"/>
    </source>
</evidence>
<organism evidence="2 3">
    <name type="scientific">Hibiscus sabdariffa</name>
    <name type="common">roselle</name>
    <dbReference type="NCBI Taxonomy" id="183260"/>
    <lineage>
        <taxon>Eukaryota</taxon>
        <taxon>Viridiplantae</taxon>
        <taxon>Streptophyta</taxon>
        <taxon>Embryophyta</taxon>
        <taxon>Tracheophyta</taxon>
        <taxon>Spermatophyta</taxon>
        <taxon>Magnoliopsida</taxon>
        <taxon>eudicotyledons</taxon>
        <taxon>Gunneridae</taxon>
        <taxon>Pentapetalae</taxon>
        <taxon>rosids</taxon>
        <taxon>malvids</taxon>
        <taxon>Malvales</taxon>
        <taxon>Malvaceae</taxon>
        <taxon>Malvoideae</taxon>
        <taxon>Hibiscus</taxon>
    </lineage>
</organism>
<gene>
    <name evidence="2" type="ORF">V6N11_060489</name>
</gene>
<evidence type="ECO:0000256" key="1">
    <source>
        <dbReference type="SAM" id="Coils"/>
    </source>
</evidence>
<protein>
    <submittedName>
        <fullName evidence="2">Uncharacterized protein</fullName>
    </submittedName>
</protein>
<proteinExistence type="predicted"/>
<evidence type="ECO:0000313" key="3">
    <source>
        <dbReference type="Proteomes" id="UP001396334"/>
    </source>
</evidence>
<keyword evidence="3" id="KW-1185">Reference proteome</keyword>
<accession>A0ABR2QQS5</accession>
<dbReference type="EMBL" id="JBBPBN010000034">
    <property type="protein sequence ID" value="KAK9002915.1"/>
    <property type="molecule type" value="Genomic_DNA"/>
</dbReference>
<comment type="caution">
    <text evidence="2">The sequence shown here is derived from an EMBL/GenBank/DDBJ whole genome shotgun (WGS) entry which is preliminary data.</text>
</comment>
<name>A0ABR2QQS5_9ROSI</name>
<sequence>MARKSQQNQGLEKQILQLETLFTGREEVESLKASILDLKEQNQRYFEQLQEAEKQHDYSQQIMQQVRQKNEWLHQKMAELEEACQSLGEQLKTANMLLNMDEREMVHPLRHAGECIRDHAKTMERNEAWKKKMVIHVLTMAQQAEKLDSFLVAPNTEEEHQAKKLLKDIIDLGNRAGKFL</sequence>
<reference evidence="2 3" key="1">
    <citation type="journal article" date="2024" name="G3 (Bethesda)">
        <title>Genome assembly of Hibiscus sabdariffa L. provides insights into metabolisms of medicinal natural products.</title>
        <authorList>
            <person name="Kim T."/>
        </authorList>
    </citation>
    <scope>NUCLEOTIDE SEQUENCE [LARGE SCALE GENOMIC DNA]</scope>
    <source>
        <strain evidence="2">TK-2024</strain>
        <tissue evidence="2">Old leaves</tissue>
    </source>
</reference>